<dbReference type="AlphaFoldDB" id="A0A9X7Z7B1"/>
<organism evidence="1 2">
    <name type="scientific">Alicyclobacillus mengziensis</name>
    <dbReference type="NCBI Taxonomy" id="2931921"/>
    <lineage>
        <taxon>Bacteria</taxon>
        <taxon>Bacillati</taxon>
        <taxon>Bacillota</taxon>
        <taxon>Bacilli</taxon>
        <taxon>Bacillales</taxon>
        <taxon>Alicyclobacillaceae</taxon>
        <taxon>Alicyclobacillus</taxon>
    </lineage>
</organism>
<gene>
    <name evidence="1" type="ORF">JZ786_22570</name>
</gene>
<name>A0A9X7Z7B1_9BACL</name>
<keyword evidence="2" id="KW-1185">Reference proteome</keyword>
<dbReference type="KEGG" id="afx:JZ786_22570"/>
<dbReference type="Gene3D" id="3.10.450.50">
    <property type="match status" value="1"/>
</dbReference>
<proteinExistence type="predicted"/>
<dbReference type="EMBL" id="CP071182">
    <property type="protein sequence ID" value="QSO47150.1"/>
    <property type="molecule type" value="Genomic_DNA"/>
</dbReference>
<evidence type="ECO:0000313" key="1">
    <source>
        <dbReference type="EMBL" id="QSO47150.1"/>
    </source>
</evidence>
<dbReference type="Proteomes" id="UP000663505">
    <property type="component" value="Chromosome"/>
</dbReference>
<evidence type="ECO:0000313" key="2">
    <source>
        <dbReference type="Proteomes" id="UP000663505"/>
    </source>
</evidence>
<dbReference type="Pfam" id="PF02810">
    <property type="entry name" value="SEC-C"/>
    <property type="match status" value="1"/>
</dbReference>
<dbReference type="InterPro" id="IPR004027">
    <property type="entry name" value="SEC_C_motif"/>
</dbReference>
<dbReference type="SUPFAM" id="SSF103642">
    <property type="entry name" value="Sec-C motif"/>
    <property type="match status" value="1"/>
</dbReference>
<sequence length="239" mass="27346">MKVGRNDPCPCGSGKKFKKCCIDKPEYHTHTHSHAHAHTVTEFQSLAEAMEHGLQHLEAGEDEKAARIWLAGWDSLVRYAEKEGLRSLERVDSRHRNTLPEFVSNWVQDLESCLGNLAMGDEQWGHARLKMIRELLQQFPNSDLELIFNMQEAAAETQFLLGHRDEGDALFAALVDAHPDNAWAYIGWGDMYSPAFYRGRWQKDVNRAREIYESGLRTATPRDVIEDRIRLLEDANTGK</sequence>
<accession>A0A9X7Z7B1</accession>
<protein>
    <submittedName>
        <fullName evidence="1">SEC-C domain-containing protein</fullName>
    </submittedName>
</protein>
<dbReference type="RefSeq" id="WP_206656510.1">
    <property type="nucleotide sequence ID" value="NZ_CP071182.1"/>
</dbReference>
<reference evidence="1 2" key="1">
    <citation type="submission" date="2021-02" db="EMBL/GenBank/DDBJ databases">
        <title>Alicyclobacillus curvatus sp. nov. and Alicyclobacillus mengziensis sp. nov., two acidophilic bacteria isolated from acid mine drainage.</title>
        <authorList>
            <person name="Huang Y."/>
        </authorList>
    </citation>
    <scope>NUCLEOTIDE SEQUENCE [LARGE SCALE GENOMIC DNA]</scope>
    <source>
        <strain evidence="1 2">S30H14</strain>
    </source>
</reference>